<evidence type="ECO:0000313" key="16">
    <source>
        <dbReference type="EMBL" id="NYQ39492.1"/>
    </source>
</evidence>
<dbReference type="AlphaFoldDB" id="A0A0C2AKT4"/>
<dbReference type="EMBL" id="JAUKZB010000003">
    <property type="protein sequence ID" value="MDO2729486.1"/>
    <property type="molecule type" value="Genomic_DNA"/>
</dbReference>
<evidence type="ECO:0000313" key="3">
    <source>
        <dbReference type="EMBL" id="EFB4534941.1"/>
    </source>
</evidence>
<dbReference type="Proteomes" id="UP000540485">
    <property type="component" value="Unassembled WGS sequence"/>
</dbReference>
<evidence type="ECO:0000313" key="11">
    <source>
        <dbReference type="EMBL" id="HAI5335333.1"/>
    </source>
</evidence>
<dbReference type="EMBL" id="VLTB01000299">
    <property type="protein sequence ID" value="NDR93171.1"/>
    <property type="molecule type" value="Genomic_DNA"/>
</dbReference>
<dbReference type="Proteomes" id="UP000236598">
    <property type="component" value="Unassembled WGS sequence"/>
</dbReference>
<evidence type="ECO:0000313" key="13">
    <source>
        <dbReference type="EMBL" id="MIB63868.1"/>
    </source>
</evidence>
<evidence type="ECO:0000313" key="17">
    <source>
        <dbReference type="EMBL" id="OJN36758.1"/>
    </source>
</evidence>
<dbReference type="EMBL" id="AATLXB010000017">
    <property type="protein sequence ID" value="EFM7860818.1"/>
    <property type="molecule type" value="Genomic_DNA"/>
</dbReference>
<reference evidence="2 26" key="7">
    <citation type="submission" date="2018-08" db="EMBL/GenBank/DDBJ databases">
        <title>Complete genome sequencing and genomic characterization of five Escherichia coli strains co-producing MCR-1 and ESBLs from different origins in China.</title>
        <authorList>
            <person name="Bai L."/>
        </authorList>
    </citation>
    <scope>NUCLEOTIDE SEQUENCE [LARGE SCALE GENOMIC DNA]</scope>
    <source>
        <strain evidence="26">cq9</strain>
        <strain evidence="2">Cq9</strain>
    </source>
</reference>
<evidence type="ECO:0000313" key="25">
    <source>
        <dbReference type="Proteomes" id="UP000236598"/>
    </source>
</evidence>
<dbReference type="Proteomes" id="UP000534496">
    <property type="component" value="Unassembled WGS sequence"/>
</dbReference>
<dbReference type="Proteomes" id="UP000845800">
    <property type="component" value="Unassembled WGS sequence"/>
</dbReference>
<dbReference type="EMBL" id="PPHQ01000020">
    <property type="protein sequence ID" value="PNY65883.1"/>
    <property type="molecule type" value="Genomic_DNA"/>
</dbReference>
<dbReference type="Proteomes" id="UP000218543">
    <property type="component" value="Unassembled WGS sequence"/>
</dbReference>
<organism evidence="18 23">
    <name type="scientific">Escherichia coli</name>
    <dbReference type="NCBI Taxonomy" id="562"/>
    <lineage>
        <taxon>Bacteria</taxon>
        <taxon>Pseudomonadati</taxon>
        <taxon>Pseudomonadota</taxon>
        <taxon>Gammaproteobacteria</taxon>
        <taxon>Enterobacterales</taxon>
        <taxon>Enterobacteriaceae</taxon>
        <taxon>Escherichia</taxon>
    </lineage>
</organism>
<reference evidence="11" key="13">
    <citation type="submission" date="2020-03" db="EMBL/GenBank/DDBJ databases">
        <authorList>
            <consortium name="NCBI Pathogen Detection Project"/>
        </authorList>
    </citation>
    <scope>NUCLEOTIDE SEQUENCE</scope>
    <source>
        <strain evidence="11">AMC_487</strain>
        <strain evidence="10">C0382</strain>
    </source>
</reference>
<evidence type="ECO:0000313" key="12">
    <source>
        <dbReference type="EMBL" id="MDO2729486.1"/>
    </source>
</evidence>
<evidence type="ECO:0000313" key="31">
    <source>
        <dbReference type="Proteomes" id="UP000517067"/>
    </source>
</evidence>
<dbReference type="Proteomes" id="UP000256244">
    <property type="component" value="Chromosome"/>
</dbReference>
<evidence type="ECO:0000313" key="8">
    <source>
        <dbReference type="EMBL" id="EFM7860818.1"/>
    </source>
</evidence>
<name>A0A0C2AKT4_ECOLX</name>
<evidence type="ECO:0000313" key="14">
    <source>
        <dbReference type="EMBL" id="NDR93171.1"/>
    </source>
</evidence>
<dbReference type="EMBL" id="BFXY01000018">
    <property type="protein sequence ID" value="GDH28419.1"/>
    <property type="molecule type" value="Genomic_DNA"/>
</dbReference>
<dbReference type="Proteomes" id="UP000271175">
    <property type="component" value="Unassembled WGS sequence"/>
</dbReference>
<reference evidence="7 32" key="10">
    <citation type="submission" date="2019-12" db="EMBL/GenBank/DDBJ databases">
        <authorList>
            <consortium name="GenomeTrakr network: Whole genome sequencing for foodborne pathogen traceback"/>
        </authorList>
    </citation>
    <scope>NUCLEOTIDE SEQUENCE [LARGE SCALE GENOMIC DNA]</scope>
    <source>
        <strain evidence="8 37">NC_STEC194</strain>
        <strain evidence="7 32">PSU-2243</strain>
    </source>
</reference>
<sequence>MKLHPPFPCNQCGACCRHVNRAGETQCLDRGDGICRHYQTDSHLCAIYDKRPQICRVEDQYLLNYQSQYSWQEFIALNQAACLILNKL</sequence>
<accession>A0A0C2AKT4</accession>
<dbReference type="EMBL" id="DABERK010000072">
    <property type="protein sequence ID" value="HAI5335333.1"/>
    <property type="molecule type" value="Genomic_DNA"/>
</dbReference>
<evidence type="ECO:0000313" key="4">
    <source>
        <dbReference type="EMBL" id="EFC9751805.1"/>
    </source>
</evidence>
<evidence type="ECO:0000313" key="7">
    <source>
        <dbReference type="EMBL" id="EFH5893405.1"/>
    </source>
</evidence>
<reference evidence="20 28" key="8">
    <citation type="submission" date="2018-10" db="EMBL/GenBank/DDBJ databases">
        <authorList>
            <person name="Noll B N."/>
        </authorList>
    </citation>
    <scope>NUCLEOTIDE SEQUENCE [LARGE SCALE GENOMIC DNA]</scope>
    <source>
        <strain evidence="20">Ecoli022</strain>
    </source>
</reference>
<reference evidence="10" key="4">
    <citation type="journal article" date="2018" name="Genome Biol.">
        <title>SKESA: strategic k-mer extension for scrupulous assemblies.</title>
        <authorList>
            <person name="Souvorov A."/>
            <person name="Agarwala R."/>
            <person name="Lipman D.J."/>
        </authorList>
    </citation>
    <scope>NUCLEOTIDE SEQUENCE [LARGE SCALE GENOMIC DNA]</scope>
    <source>
        <strain evidence="11">AMC_487</strain>
        <strain evidence="10">C0382</strain>
    </source>
</reference>
<dbReference type="EMBL" id="ROAL01000050">
    <property type="protein sequence ID" value="MIB63868.1"/>
    <property type="molecule type" value="Genomic_DNA"/>
</dbReference>
<evidence type="ECO:0000313" key="26">
    <source>
        <dbReference type="Proteomes" id="UP000256244"/>
    </source>
</evidence>
<gene>
    <name evidence="8" type="ORF">B6R15_002047</name>
    <name evidence="20" type="ORF">BANRA_03888</name>
    <name evidence="17" type="ORF">BK300_14935</name>
    <name evidence="18" type="ORF">BTQ06_11580</name>
    <name evidence="9" type="ORF">BvCmsKKP061_00470</name>
    <name evidence="3" type="ORF">C0P57_004292</name>
    <name evidence="19" type="ORF">C2M16_21260</name>
    <name evidence="1" type="ORF">CR538_00475</name>
    <name evidence="13" type="ORF">D9E49_26490</name>
    <name evidence="2" type="ORF">DS732_26425</name>
    <name evidence="4" type="ORF">E6D34_21615</name>
    <name evidence="5" type="ORF">F7N46_18380</name>
    <name evidence="6" type="ORF">F9461_22685</name>
    <name evidence="14" type="ORF">FPI65_18300</name>
    <name evidence="16" type="ORF">G4A38_12885</name>
    <name evidence="15" type="ORF">G4A47_11130</name>
    <name evidence="7" type="ORF">GOP25_14360</name>
    <name evidence="10" type="ORF">HIE29_001920</name>
    <name evidence="11" type="ORF">HJQ60_005476</name>
    <name evidence="12" type="ORF">Q2V64_06890</name>
    <name evidence="21" type="ORF">QDW62_04175</name>
</gene>
<evidence type="ECO:0000313" key="33">
    <source>
        <dbReference type="Proteomes" id="UP000532204"/>
    </source>
</evidence>
<evidence type="ECO:0000313" key="37">
    <source>
        <dbReference type="Proteomes" id="UP000587626"/>
    </source>
</evidence>
<evidence type="ECO:0000313" key="2">
    <source>
        <dbReference type="EMBL" id="AXO09596.1"/>
    </source>
</evidence>
<evidence type="ECO:0000313" key="32">
    <source>
        <dbReference type="Proteomes" id="UP000531813"/>
    </source>
</evidence>
<evidence type="ECO:0000313" key="35">
    <source>
        <dbReference type="Proteomes" id="UP000534496"/>
    </source>
</evidence>
<reference evidence="14 30" key="11">
    <citation type="journal article" date="2020" name="Int. J. Nanomedicine">
        <title>Consequences Of Long-Term Bacteria's Exposure To Silver Nanoformulations With Different PhysicoChemical Properties.</title>
        <authorList>
            <person name="Kedziora A."/>
            <person name="Wernecki M."/>
            <person name="Korzekwa K."/>
            <person name="Speruda M."/>
            <person name="Gerasymchuk Y."/>
            <person name="Lukowiak A."/>
            <person name="Bugla-Ploskonska G."/>
        </authorList>
    </citation>
    <scope>NUCLEOTIDE SEQUENCE [LARGE SCALE GENOMIC DNA]</scope>
    <source>
        <strain evidence="14 30">ATCC 11230</strain>
    </source>
</reference>
<dbReference type="Proteomes" id="UP001174465">
    <property type="component" value="Unassembled WGS sequence"/>
</dbReference>
<dbReference type="Proteomes" id="UP000587626">
    <property type="component" value="Unassembled WGS sequence"/>
</dbReference>
<evidence type="ECO:0000313" key="34">
    <source>
        <dbReference type="Proteomes" id="UP000533482"/>
    </source>
</evidence>
<reference evidence="18 23" key="2">
    <citation type="submission" date="2016-12" db="EMBL/GenBank/DDBJ databases">
        <title>Real-Time Genomic Investigation Underlying the Public Health Response to a Shiga Toxin-Producing Escherichia Coli O26:H11 Outbreak in a Nursery.</title>
        <authorList>
            <person name="Ferdous M."/>
            <person name="Moran-Gilad J."/>
            <person name="Rossen J.W."/>
            <person name="Gdalevich M."/>
        </authorList>
    </citation>
    <scope>NUCLEOTIDE SEQUENCE [LARGE SCALE GENOMIC DNA]</scope>
    <source>
        <strain evidence="18 23">STEC 514-2</strain>
    </source>
</reference>
<reference evidence="19 25" key="5">
    <citation type="submission" date="2018-01" db="EMBL/GenBank/DDBJ databases">
        <title>Draft Genomic Sequencing Of Potential Extraintestinal Pathogenic Escherichia coli B8S18 Isolated From Retail Chicken Skin.</title>
        <authorList>
            <person name="Xu A."/>
            <person name="Tilman S."/>
            <person name="Wisser-Parker K."/>
            <person name="Sheen S."/>
            <person name="Sommers C."/>
        </authorList>
    </citation>
    <scope>NUCLEOTIDE SEQUENCE [LARGE SCALE GENOMIC DNA]</scope>
    <source>
        <strain evidence="19 25">B8S18Com</strain>
    </source>
</reference>
<reference evidence="1 24" key="3">
    <citation type="submission" date="2017-10" db="EMBL/GenBank/DDBJ databases">
        <title>mcr-1 positive E.coli isolates in China.</title>
        <authorList>
            <person name="Li B."/>
            <person name="Wang X."/>
        </authorList>
    </citation>
    <scope>NUCLEOTIDE SEQUENCE [LARGE SCALE GENOMIC DNA]</scope>
    <source>
        <strain evidence="1 24">14EC029</strain>
    </source>
</reference>
<dbReference type="EMBL" id="JABUPU010000012">
    <property type="protein sequence ID" value="NYP85754.1"/>
    <property type="molecule type" value="Genomic_DNA"/>
</dbReference>
<dbReference type="EMBL" id="AASOHJ010000025">
    <property type="protein sequence ID" value="EFE8675059.1"/>
    <property type="molecule type" value="Genomic_DNA"/>
</dbReference>
<dbReference type="EMBL" id="MRVZ01000031">
    <property type="protein sequence ID" value="PAU23624.1"/>
    <property type="molecule type" value="Genomic_DNA"/>
</dbReference>
<evidence type="ECO:0000313" key="30">
    <source>
        <dbReference type="Proteomes" id="UP000471490"/>
    </source>
</evidence>
<evidence type="ECO:0000313" key="5">
    <source>
        <dbReference type="EMBL" id="EFE8675059.1"/>
    </source>
</evidence>
<dbReference type="Proteomes" id="UP000843571">
    <property type="component" value="Unassembled WGS sequence"/>
</dbReference>
<protein>
    <submittedName>
        <fullName evidence="2">YkgJ family cysteine cluster protein</fullName>
    </submittedName>
    <submittedName>
        <fullName evidence="18">Zinc/iron-chelating domain-containing protein</fullName>
    </submittedName>
</protein>
<evidence type="ECO:0000313" key="28">
    <source>
        <dbReference type="Proteomes" id="UP000281521"/>
    </source>
</evidence>
<dbReference type="EMBL" id="CP031546">
    <property type="protein sequence ID" value="AXO09596.1"/>
    <property type="molecule type" value="Genomic_DNA"/>
</dbReference>
<dbReference type="Proteomes" id="UP000281521">
    <property type="component" value="Unassembled WGS sequence"/>
</dbReference>
<proteinExistence type="predicted"/>
<dbReference type="Proteomes" id="UP000532204">
    <property type="component" value="Unassembled WGS sequence"/>
</dbReference>
<evidence type="ECO:0000313" key="1">
    <source>
        <dbReference type="EMBL" id="AUJ99003.1"/>
    </source>
</evidence>
<evidence type="ECO:0000313" key="10">
    <source>
        <dbReference type="EMBL" id="HAH7768502.1"/>
    </source>
</evidence>
<dbReference type="EMBL" id="DABCJL010000003">
    <property type="protein sequence ID" value="HAH7768502.1"/>
    <property type="molecule type" value="Genomic_DNA"/>
</dbReference>
<dbReference type="Proteomes" id="UP000471490">
    <property type="component" value="Unassembled WGS sequence"/>
</dbReference>
<evidence type="ECO:0000313" key="19">
    <source>
        <dbReference type="EMBL" id="PNY65883.1"/>
    </source>
</evidence>
<evidence type="ECO:0000313" key="21">
    <source>
        <dbReference type="EMBL" id="WHI02774.1"/>
    </source>
</evidence>
<dbReference type="EMBL" id="AASWIS010000014">
    <property type="protein sequence ID" value="EFH5893405.1"/>
    <property type="molecule type" value="Genomic_DNA"/>
</dbReference>
<evidence type="ECO:0000313" key="27">
    <source>
        <dbReference type="Proteomes" id="UP000271175"/>
    </source>
</evidence>
<evidence type="ECO:0000313" key="20">
    <source>
        <dbReference type="EMBL" id="VCY85188.1"/>
    </source>
</evidence>
<reference evidence="4 33" key="9">
    <citation type="submission" date="2019-05" db="EMBL/GenBank/DDBJ databases">
        <authorList>
            <consortium name="NARMS: The National Antimicrobial Resistance Monitoring System"/>
        </authorList>
    </citation>
    <scope>NUCLEOTIDE SEQUENCE [LARGE SCALE GENOMIC DNA]</scope>
    <source>
        <strain evidence="13 27">CVM N17EC0276</strain>
        <strain evidence="4 33">CVM N18EC122</strain>
        <strain evidence="6 35">CVM N19EC0189</strain>
        <strain evidence="3 36">FSIS11706358</strain>
        <strain evidence="5 34">FSIS11923834</strain>
    </source>
</reference>
<reference evidence="9 29" key="6">
    <citation type="submission" date="2018-04" db="EMBL/GenBank/DDBJ databases">
        <title>Large scale genomics of bovine and human commensal E. coli to reveal the emerging process of EHEC.</title>
        <authorList>
            <person name="Arimizu Y."/>
            <person name="Ogura Y."/>
        </authorList>
    </citation>
    <scope>NUCLEOTIDE SEQUENCE [LARGE SCALE GENOMIC DNA]</scope>
    <source>
        <strain evidence="9 29">KK-P061</strain>
    </source>
</reference>
<evidence type="ECO:0000313" key="36">
    <source>
        <dbReference type="Proteomes" id="UP000542214"/>
    </source>
</evidence>
<evidence type="ECO:0000313" key="15">
    <source>
        <dbReference type="EMBL" id="NYP85754.1"/>
    </source>
</evidence>
<evidence type="ECO:0000313" key="22">
    <source>
        <dbReference type="Proteomes" id="UP000184077"/>
    </source>
</evidence>
<dbReference type="Proteomes" id="UP000184077">
    <property type="component" value="Unassembled WGS sequence"/>
</dbReference>
<dbReference type="RefSeq" id="WP_000766272.1">
    <property type="nucleotide sequence ID" value="NZ_AP021946.1"/>
</dbReference>
<dbReference type="EMBL" id="AASVQO010000022">
    <property type="protein sequence ID" value="EFH3675987.1"/>
    <property type="molecule type" value="Genomic_DNA"/>
</dbReference>
<dbReference type="EMBL" id="AASEBA010000055">
    <property type="protein sequence ID" value="EFC9751805.1"/>
    <property type="molecule type" value="Genomic_DNA"/>
</dbReference>
<dbReference type="Proteomes" id="UP000531813">
    <property type="component" value="Unassembled WGS sequence"/>
</dbReference>
<reference evidence="21" key="14">
    <citation type="journal article" date="2023" name="Front. Microbiol.">
        <title>Virotyping and genetic antimicrobial susceptibility testing of porcine ETEC/STEC strains and associated plasmid types.</title>
        <authorList>
            <person name="Vereecke N."/>
            <person name="Van Hoorde S."/>
            <person name="Sperling D."/>
            <person name="Theuns S."/>
            <person name="Devriendt B."/>
            <person name="Cox E."/>
        </authorList>
    </citation>
    <scope>NUCLEOTIDE SEQUENCE</scope>
    <source>
        <strain evidence="21">ETEC4085</strain>
    </source>
</reference>
<evidence type="ECO:0000313" key="9">
    <source>
        <dbReference type="EMBL" id="GDH28419.1"/>
    </source>
</evidence>
<dbReference type="Proteomes" id="UP000303027">
    <property type="component" value="Unassembled WGS sequence"/>
</dbReference>
<evidence type="ECO:0000313" key="29">
    <source>
        <dbReference type="Proteomes" id="UP000303027"/>
    </source>
</evidence>
<reference evidence="17 22" key="1">
    <citation type="submission" date="2016-10" db="EMBL/GenBank/DDBJ databases">
        <title>Comprehensive resistome analysis reveals the prevalence of NDM and MCR-1 in Chinese poultry production.</title>
        <authorList>
            <person name="Wang Y."/>
            <person name="Zhang R."/>
            <person name="Li J."/>
            <person name="Wu Z."/>
            <person name="Wenjuan Y."/>
            <person name="Schwarz S."/>
            <person name="Tyrrell J."/>
            <person name="Zheng Y."/>
            <person name="Wang S."/>
            <person name="Shen Z."/>
            <person name="Liu Z."/>
            <person name="Lei L."/>
            <person name="Li M."/>
            <person name="Zhang Q."/>
            <person name="Wu C."/>
            <person name="Zhang Q."/>
            <person name="Wu Y."/>
            <person name="Walsh T."/>
            <person name="Shen J."/>
        </authorList>
    </citation>
    <scope>NUCLEOTIDE SEQUENCE [LARGE SCALE GENOMIC DNA]</scope>
    <source>
        <strain evidence="17 22">574</strain>
    </source>
</reference>
<dbReference type="EMBL" id="UWXJ01000001">
    <property type="protein sequence ID" value="VCY85188.1"/>
    <property type="molecule type" value="Genomic_DNA"/>
</dbReference>
<reference evidence="15 31" key="12">
    <citation type="journal article" date="2020" name="J. Appl. Microbiol.">
        <title>Genetic characterization of Shigatoxigenic and enteropathogenic Escherichia coli O80:H2 from diarrheic and septicemic calves and relatedness to human Shigatoxigenic E. coli O80:H2.</title>
        <authorList>
            <person name="Habets A."/>
            <person name="Crombe F."/>
            <person name="Nakamura K."/>
            <person name="Guerin V."/>
            <person name="De Rauw K."/>
            <person name="Pierard D."/>
            <person name="Saulmont M."/>
            <person name="Hayashi T."/>
            <person name="Mainil J.G."/>
            <person name="Thiry D."/>
        </authorList>
    </citation>
    <scope>NUCLEOTIDE SEQUENCE [LARGE SCALE GENOMIC DNA]</scope>
    <source>
        <strain evidence="16">EH3306</strain>
        <strain evidence="15 31">EH3307</strain>
    </source>
</reference>
<dbReference type="EMBL" id="CP024141">
    <property type="protein sequence ID" value="AUJ99003.1"/>
    <property type="molecule type" value="Genomic_DNA"/>
</dbReference>
<dbReference type="Proteomes" id="UP001179946">
    <property type="component" value="Chromosome"/>
</dbReference>
<dbReference type="Proteomes" id="UP000517067">
    <property type="component" value="Unassembled WGS sequence"/>
</dbReference>
<reference evidence="12" key="15">
    <citation type="submission" date="2023-07" db="EMBL/GenBank/DDBJ databases">
        <title>High risk of intestinal colonization with ESBL-producing Escherichia coli among soldiers of military contingents in specific geographic regions.</title>
        <authorList>
            <person name="Literacka E."/>
        </authorList>
    </citation>
    <scope>NUCLEOTIDE SEQUENCE</scope>
    <source>
        <strain evidence="12">33</strain>
    </source>
</reference>
<dbReference type="EMBL" id="CP122634">
    <property type="protein sequence ID" value="WHI02774.1"/>
    <property type="molecule type" value="Genomic_DNA"/>
</dbReference>
<dbReference type="Proteomes" id="UP000542214">
    <property type="component" value="Unassembled WGS sequence"/>
</dbReference>
<dbReference type="Proteomes" id="UP000533482">
    <property type="component" value="Unassembled WGS sequence"/>
</dbReference>
<dbReference type="EMBL" id="AASFZR010000098">
    <property type="protein sequence ID" value="EFB4534941.1"/>
    <property type="molecule type" value="Genomic_DNA"/>
</dbReference>
<evidence type="ECO:0000313" key="24">
    <source>
        <dbReference type="Proteomes" id="UP000234238"/>
    </source>
</evidence>
<evidence type="ECO:0000313" key="18">
    <source>
        <dbReference type="EMBL" id="PAU23624.1"/>
    </source>
</evidence>
<dbReference type="EMBL" id="MOHC01000024">
    <property type="protein sequence ID" value="OJN36758.1"/>
    <property type="molecule type" value="Genomic_DNA"/>
</dbReference>
<evidence type="ECO:0000313" key="6">
    <source>
        <dbReference type="EMBL" id="EFH3675987.1"/>
    </source>
</evidence>
<dbReference type="Proteomes" id="UP000234238">
    <property type="component" value="Chromosome"/>
</dbReference>
<evidence type="ECO:0000313" key="23">
    <source>
        <dbReference type="Proteomes" id="UP000218543"/>
    </source>
</evidence>
<dbReference type="EMBL" id="JABUPJ010000014">
    <property type="protein sequence ID" value="NYQ39492.1"/>
    <property type="molecule type" value="Genomic_DNA"/>
</dbReference>